<dbReference type="Proteomes" id="UP000222163">
    <property type="component" value="Unassembled WGS sequence"/>
</dbReference>
<keyword evidence="4" id="KW-1185">Reference proteome</keyword>
<evidence type="ECO:0000313" key="3">
    <source>
        <dbReference type="Proteomes" id="UP000222163"/>
    </source>
</evidence>
<reference evidence="1 4" key="3">
    <citation type="submission" date="2023-07" db="EMBL/GenBank/DDBJ databases">
        <title>Genome content predicts the carbon catabolic preferences of heterotrophic bacteria.</title>
        <authorList>
            <person name="Gralka M."/>
        </authorList>
    </citation>
    <scope>NUCLEOTIDE SEQUENCE [LARGE SCALE GENOMIC DNA]</scope>
    <source>
        <strain evidence="1 4">4G03</strain>
    </source>
</reference>
<reference evidence="2" key="2">
    <citation type="submission" date="2017-10" db="EMBL/GenBank/DDBJ databases">
        <authorList>
            <person name="Enke T.N."/>
            <person name="Cordero O.X."/>
        </authorList>
    </citation>
    <scope>NUCLEOTIDE SEQUENCE</scope>
    <source>
        <strain evidence="2">4G03</strain>
    </source>
</reference>
<evidence type="ECO:0000313" key="2">
    <source>
        <dbReference type="EMBL" id="PHN96386.1"/>
    </source>
</evidence>
<dbReference type="AlphaFoldDB" id="A0A2G1BQR6"/>
<dbReference type="RefSeq" id="WP_099216497.1">
    <property type="nucleotide sequence ID" value="NZ_JAUYVU010000013.1"/>
</dbReference>
<comment type="caution">
    <text evidence="2">The sequence shown here is derived from an EMBL/GenBank/DDBJ whole genome shotgun (WGS) entry which is preliminary data.</text>
</comment>
<dbReference type="SUPFAM" id="SSF56059">
    <property type="entry name" value="Glutathione synthetase ATP-binding domain-like"/>
    <property type="match status" value="1"/>
</dbReference>
<evidence type="ECO:0000313" key="1">
    <source>
        <dbReference type="EMBL" id="MDP2542692.1"/>
    </source>
</evidence>
<proteinExistence type="predicted"/>
<accession>A0A2G1BQR6</accession>
<dbReference type="Proteomes" id="UP001242342">
    <property type="component" value="Unassembled WGS sequence"/>
</dbReference>
<name>A0A2G1BQR6_9FLAO</name>
<evidence type="ECO:0008006" key="5">
    <source>
        <dbReference type="Google" id="ProtNLM"/>
    </source>
</evidence>
<protein>
    <recommendedName>
        <fullName evidence="5">Glutathionylspermidine synthase pre-ATP-grasp-like domain-containing protein</fullName>
    </recommendedName>
</protein>
<gene>
    <name evidence="2" type="ORF">CSC81_14665</name>
    <name evidence="1" type="ORF">Q8W23_14535</name>
</gene>
<organism evidence="2 3">
    <name type="scientific">Tenacibaculum discolor</name>
    <dbReference type="NCBI Taxonomy" id="361581"/>
    <lineage>
        <taxon>Bacteria</taxon>
        <taxon>Pseudomonadati</taxon>
        <taxon>Bacteroidota</taxon>
        <taxon>Flavobacteriia</taxon>
        <taxon>Flavobacteriales</taxon>
        <taxon>Flavobacteriaceae</taxon>
        <taxon>Tenacibaculum</taxon>
    </lineage>
</organism>
<dbReference type="EMBL" id="PDUU01000018">
    <property type="protein sequence ID" value="PHN96386.1"/>
    <property type="molecule type" value="Genomic_DNA"/>
</dbReference>
<dbReference type="EMBL" id="JAUYVU010000013">
    <property type="protein sequence ID" value="MDP2542692.1"/>
    <property type="molecule type" value="Genomic_DNA"/>
</dbReference>
<reference evidence="2 3" key="1">
    <citation type="journal article" date="2016" name="Nat. Commun.">
        <title>Microbial interactions lead to rapid micro-scale successions on model marine particles.</title>
        <authorList>
            <person name="Datta M.S."/>
            <person name="Sliwerska E."/>
            <person name="Gore J."/>
            <person name="Polz M.F."/>
            <person name="Cordero O.X."/>
        </authorList>
    </citation>
    <scope>NUCLEOTIDE SEQUENCE [LARGE SCALE GENOMIC DNA]</scope>
    <source>
        <strain evidence="2 3">4G03</strain>
    </source>
</reference>
<sequence>MTINKSISILSSKHNSFIESKRKLTASRINTDLKEIDPVFREYEYPVCSWPVLIESDVVQSLEEMCLKIPKLLSQVPELYFKNDVSKIAEFYYDKNYMLAEFGLMCYQKKLSTSSRLDLTRTSDGFKILEVNMGPSLGGFQVQSFEKVIRSLHNNLLQDSSNKYYCRNIQTSYFKFLVGEILKHVSEIDKKKEINIFVGMDSVGEDLTFNTMNFFNNLWEGEINSIGLKGKAITGDLADLQYVKGNIFYKNNRIHALTLLNSDLLLKPEVFRAYVLNNLYITSPIDIQMVEDKRNLAILRSLAEEKEFTDDENKLILDSIPYTEIVEDKNVFYKGEKVNLLQLLKKNKNNFVVKDATGSQGKNVFVGKFMTIKEWDEAINYAVKNTKYIVQEFCDSIDFIAPNFQNEWSKHKLIWGAFGFGDIYGGVWVRMSEVNTDVGVINSAKGAVEAIVLETSV</sequence>
<evidence type="ECO:0000313" key="4">
    <source>
        <dbReference type="Proteomes" id="UP001242342"/>
    </source>
</evidence>